<keyword evidence="2" id="KW-1003">Cell membrane</keyword>
<evidence type="ECO:0000259" key="7">
    <source>
        <dbReference type="PROSITE" id="PS50850"/>
    </source>
</evidence>
<dbReference type="InterPro" id="IPR011701">
    <property type="entry name" value="MFS"/>
</dbReference>
<dbReference type="Pfam" id="PF07690">
    <property type="entry name" value="MFS_1"/>
    <property type="match status" value="1"/>
</dbReference>
<reference evidence="8 9" key="1">
    <citation type="journal article" date="2015" name="Int. J. Syst. Evol. Microbiol.">
        <title>Mariniphaga sediminis sp. nov., isolated from coastal sediment.</title>
        <authorList>
            <person name="Wang F.Q."/>
            <person name="Shen Q.Y."/>
            <person name="Chen G.J."/>
            <person name="Du Z.J."/>
        </authorList>
    </citation>
    <scope>NUCLEOTIDE SEQUENCE [LARGE SCALE GENOMIC DNA]</scope>
    <source>
        <strain evidence="8 9">SY21</strain>
    </source>
</reference>
<name>A0A399D5T4_9BACT</name>
<feature type="transmembrane region" description="Helical" evidence="6">
    <location>
        <begin position="338"/>
        <end position="357"/>
    </location>
</feature>
<evidence type="ECO:0000256" key="4">
    <source>
        <dbReference type="ARBA" id="ARBA00022989"/>
    </source>
</evidence>
<protein>
    <submittedName>
        <fullName evidence="8">MFS transporter</fullName>
    </submittedName>
</protein>
<accession>A0A399D5T4</accession>
<evidence type="ECO:0000256" key="2">
    <source>
        <dbReference type="ARBA" id="ARBA00022475"/>
    </source>
</evidence>
<feature type="transmembrane region" description="Helical" evidence="6">
    <location>
        <begin position="137"/>
        <end position="158"/>
    </location>
</feature>
<evidence type="ECO:0000256" key="5">
    <source>
        <dbReference type="ARBA" id="ARBA00023136"/>
    </source>
</evidence>
<dbReference type="InterPro" id="IPR036259">
    <property type="entry name" value="MFS_trans_sf"/>
</dbReference>
<feature type="transmembrane region" description="Helical" evidence="6">
    <location>
        <begin position="97"/>
        <end position="125"/>
    </location>
</feature>
<dbReference type="EMBL" id="QWET01000001">
    <property type="protein sequence ID" value="RIH66937.1"/>
    <property type="molecule type" value="Genomic_DNA"/>
</dbReference>
<evidence type="ECO:0000256" key="1">
    <source>
        <dbReference type="ARBA" id="ARBA00004429"/>
    </source>
</evidence>
<dbReference type="InterPro" id="IPR020846">
    <property type="entry name" value="MFS_dom"/>
</dbReference>
<feature type="transmembrane region" description="Helical" evidence="6">
    <location>
        <begin position="363"/>
        <end position="384"/>
    </location>
</feature>
<keyword evidence="9" id="KW-1185">Reference proteome</keyword>
<dbReference type="PROSITE" id="PS50850">
    <property type="entry name" value="MFS"/>
    <property type="match status" value="1"/>
</dbReference>
<dbReference type="InterPro" id="IPR050375">
    <property type="entry name" value="MFS_TsgA-like"/>
</dbReference>
<feature type="transmembrane region" description="Helical" evidence="6">
    <location>
        <begin position="72"/>
        <end position="91"/>
    </location>
</feature>
<comment type="subcellular location">
    <subcellularLocation>
        <location evidence="1">Cell inner membrane</location>
        <topology evidence="1">Multi-pass membrane protein</topology>
    </subcellularLocation>
</comment>
<dbReference type="PANTHER" id="PTHR43702">
    <property type="entry name" value="L-FUCOSE-PROTON SYMPORTER"/>
    <property type="match status" value="1"/>
</dbReference>
<sequence>MKHQYKPLSLLCLMFLTVGSMFVMNDILLPAVVKHFELSYFQATMIQFSFYITYIIWPLPIAWMIHKYGYKISLVVALFFSALGCAMVVPAKMLDSYAIVLMAIFTLSTGITIINVAANPFVVLLGDREGAHIRMNFVQMFSRIGYAVTPIVATSLIYNGTGELSFQKPYALLSLVIIVIGTLIYFSGMPHMKAEEEDTFSVKGVFKGARRYPHLLFGIFAMFFYVGAEACTAGFFIPYLQDMGFTPEEASRYLTLYYVFAAGMGLAAVFILRFIKAHLLVGIYGVGMVAIYVILIFFQTGYNEFFLAGLGLFLGIMFPTLFSLGIEDVGAFSGRASALLNFAIVGGAFFPPIQGVITDQFGVEVSFLVPAFCFVMITIYALFFSKAPLMKRVSERYV</sequence>
<gene>
    <name evidence="8" type="ORF">D1164_00450</name>
</gene>
<dbReference type="PANTHER" id="PTHR43702:SF3">
    <property type="entry name" value="PROTEIN TSGA"/>
    <property type="match status" value="1"/>
</dbReference>
<feature type="transmembrane region" description="Helical" evidence="6">
    <location>
        <begin position="253"/>
        <end position="272"/>
    </location>
</feature>
<comment type="caution">
    <text evidence="8">The sequence shown here is derived from an EMBL/GenBank/DDBJ whole genome shotgun (WGS) entry which is preliminary data.</text>
</comment>
<keyword evidence="4 6" id="KW-1133">Transmembrane helix</keyword>
<dbReference type="AlphaFoldDB" id="A0A399D5T4"/>
<proteinExistence type="predicted"/>
<feature type="transmembrane region" description="Helical" evidence="6">
    <location>
        <begin position="305"/>
        <end position="326"/>
    </location>
</feature>
<dbReference type="OrthoDB" id="9786665at2"/>
<evidence type="ECO:0000256" key="6">
    <source>
        <dbReference type="SAM" id="Phobius"/>
    </source>
</evidence>
<feature type="transmembrane region" description="Helical" evidence="6">
    <location>
        <begin position="215"/>
        <end position="241"/>
    </location>
</feature>
<evidence type="ECO:0000256" key="3">
    <source>
        <dbReference type="ARBA" id="ARBA00022692"/>
    </source>
</evidence>
<feature type="transmembrane region" description="Helical" evidence="6">
    <location>
        <begin position="170"/>
        <end position="188"/>
    </location>
</feature>
<feature type="transmembrane region" description="Helical" evidence="6">
    <location>
        <begin position="279"/>
        <end position="299"/>
    </location>
</feature>
<dbReference type="Proteomes" id="UP000266441">
    <property type="component" value="Unassembled WGS sequence"/>
</dbReference>
<keyword evidence="3 6" id="KW-0812">Transmembrane</keyword>
<dbReference type="GO" id="GO:0022857">
    <property type="term" value="F:transmembrane transporter activity"/>
    <property type="evidence" value="ECO:0007669"/>
    <property type="project" value="InterPro"/>
</dbReference>
<dbReference type="SUPFAM" id="SSF103473">
    <property type="entry name" value="MFS general substrate transporter"/>
    <property type="match status" value="1"/>
</dbReference>
<dbReference type="Gene3D" id="1.20.1250.20">
    <property type="entry name" value="MFS general substrate transporter like domains"/>
    <property type="match status" value="2"/>
</dbReference>
<feature type="transmembrane region" description="Helical" evidence="6">
    <location>
        <begin position="40"/>
        <end position="65"/>
    </location>
</feature>
<evidence type="ECO:0000313" key="8">
    <source>
        <dbReference type="EMBL" id="RIH66937.1"/>
    </source>
</evidence>
<organism evidence="8 9">
    <name type="scientific">Mariniphaga sediminis</name>
    <dbReference type="NCBI Taxonomy" id="1628158"/>
    <lineage>
        <taxon>Bacteria</taxon>
        <taxon>Pseudomonadati</taxon>
        <taxon>Bacteroidota</taxon>
        <taxon>Bacteroidia</taxon>
        <taxon>Marinilabiliales</taxon>
        <taxon>Prolixibacteraceae</taxon>
        <taxon>Mariniphaga</taxon>
    </lineage>
</organism>
<evidence type="ECO:0000313" key="9">
    <source>
        <dbReference type="Proteomes" id="UP000266441"/>
    </source>
</evidence>
<dbReference type="GO" id="GO:0005886">
    <property type="term" value="C:plasma membrane"/>
    <property type="evidence" value="ECO:0007669"/>
    <property type="project" value="UniProtKB-SubCell"/>
</dbReference>
<feature type="domain" description="Major facilitator superfamily (MFS) profile" evidence="7">
    <location>
        <begin position="289"/>
        <end position="398"/>
    </location>
</feature>
<keyword evidence="5 6" id="KW-0472">Membrane</keyword>
<dbReference type="RefSeq" id="WP_119347963.1">
    <property type="nucleotide sequence ID" value="NZ_QWET01000001.1"/>
</dbReference>